<accession>A0ABN2MYU7</accession>
<dbReference type="Gene3D" id="1.10.10.10">
    <property type="entry name" value="Winged helix-like DNA-binding domain superfamily/Winged helix DNA-binding domain"/>
    <property type="match status" value="1"/>
</dbReference>
<proteinExistence type="predicted"/>
<sequence>MPKRYPPEFRRKVLDLVASGRRVAQVASDLDNSEQTIYVWRRQELIDSGQLPGATSTEQAELTAARRRIAQLEAEVAIHRRAAELLGEVVSPKGGLRRSR</sequence>
<reference evidence="2 3" key="1">
    <citation type="journal article" date="2019" name="Int. J. Syst. Evol. Microbiol.">
        <title>The Global Catalogue of Microorganisms (GCM) 10K type strain sequencing project: providing services to taxonomists for standard genome sequencing and annotation.</title>
        <authorList>
            <consortium name="The Broad Institute Genomics Platform"/>
            <consortium name="The Broad Institute Genome Sequencing Center for Infectious Disease"/>
            <person name="Wu L."/>
            <person name="Ma J."/>
        </authorList>
    </citation>
    <scope>NUCLEOTIDE SEQUENCE [LARGE SCALE GENOMIC DNA]</scope>
    <source>
        <strain evidence="2 3">JCM 16009</strain>
    </source>
</reference>
<dbReference type="Pfam" id="PF01527">
    <property type="entry name" value="HTH_Tnp_1"/>
    <property type="match status" value="1"/>
</dbReference>
<evidence type="ECO:0008006" key="4">
    <source>
        <dbReference type="Google" id="ProtNLM"/>
    </source>
</evidence>
<keyword evidence="1" id="KW-0175">Coiled coil</keyword>
<dbReference type="InterPro" id="IPR036388">
    <property type="entry name" value="WH-like_DNA-bd_sf"/>
</dbReference>
<evidence type="ECO:0000256" key="1">
    <source>
        <dbReference type="SAM" id="Coils"/>
    </source>
</evidence>
<dbReference type="SUPFAM" id="SSF46689">
    <property type="entry name" value="Homeodomain-like"/>
    <property type="match status" value="1"/>
</dbReference>
<name>A0ABN2MYU7_9PSEU</name>
<dbReference type="InterPro" id="IPR002514">
    <property type="entry name" value="Transposase_8"/>
</dbReference>
<evidence type="ECO:0000313" key="3">
    <source>
        <dbReference type="Proteomes" id="UP001500449"/>
    </source>
</evidence>
<keyword evidence="3" id="KW-1185">Reference proteome</keyword>
<dbReference type="Proteomes" id="UP001500449">
    <property type="component" value="Unassembled WGS sequence"/>
</dbReference>
<comment type="caution">
    <text evidence="2">The sequence shown here is derived from an EMBL/GenBank/DDBJ whole genome shotgun (WGS) entry which is preliminary data.</text>
</comment>
<protein>
    <recommendedName>
        <fullName evidence="4">Transposase</fullName>
    </recommendedName>
</protein>
<gene>
    <name evidence="2" type="ORF">GCM10009836_20290</name>
</gene>
<dbReference type="InterPro" id="IPR009057">
    <property type="entry name" value="Homeodomain-like_sf"/>
</dbReference>
<evidence type="ECO:0000313" key="2">
    <source>
        <dbReference type="EMBL" id="GAA1840891.1"/>
    </source>
</evidence>
<organism evidence="2 3">
    <name type="scientific">Pseudonocardia ailaonensis</name>
    <dbReference type="NCBI Taxonomy" id="367279"/>
    <lineage>
        <taxon>Bacteria</taxon>
        <taxon>Bacillati</taxon>
        <taxon>Actinomycetota</taxon>
        <taxon>Actinomycetes</taxon>
        <taxon>Pseudonocardiales</taxon>
        <taxon>Pseudonocardiaceae</taxon>
        <taxon>Pseudonocardia</taxon>
    </lineage>
</organism>
<feature type="coiled-coil region" evidence="1">
    <location>
        <begin position="55"/>
        <end position="82"/>
    </location>
</feature>
<dbReference type="EMBL" id="BAAAQK010000005">
    <property type="protein sequence ID" value="GAA1840891.1"/>
    <property type="molecule type" value="Genomic_DNA"/>
</dbReference>